<organism evidence="2 3">
    <name type="scientific">[Emmonsia] crescens</name>
    <dbReference type="NCBI Taxonomy" id="73230"/>
    <lineage>
        <taxon>Eukaryota</taxon>
        <taxon>Fungi</taxon>
        <taxon>Dikarya</taxon>
        <taxon>Ascomycota</taxon>
        <taxon>Pezizomycotina</taxon>
        <taxon>Eurotiomycetes</taxon>
        <taxon>Eurotiomycetidae</taxon>
        <taxon>Onygenales</taxon>
        <taxon>Ajellomycetaceae</taxon>
        <taxon>Emergomyces</taxon>
    </lineage>
</organism>
<name>A0A0G2JAP3_9EURO</name>
<dbReference type="Proteomes" id="UP000034164">
    <property type="component" value="Unassembled WGS sequence"/>
</dbReference>
<gene>
    <name evidence="2" type="ORF">EMCG_08146</name>
</gene>
<evidence type="ECO:0000313" key="3">
    <source>
        <dbReference type="Proteomes" id="UP000034164"/>
    </source>
</evidence>
<dbReference type="VEuPathDB" id="FungiDB:EMCG_08146"/>
<comment type="caution">
    <text evidence="2">The sequence shown here is derived from an EMBL/GenBank/DDBJ whole genome shotgun (WGS) entry which is preliminary data.</text>
</comment>
<accession>A0A0G2JAP3</accession>
<protein>
    <submittedName>
        <fullName evidence="2">Uncharacterized protein</fullName>
    </submittedName>
</protein>
<feature type="region of interest" description="Disordered" evidence="1">
    <location>
        <begin position="1"/>
        <end position="58"/>
    </location>
</feature>
<sequence length="83" mass="9266">MTIATDETEALNVNQKSSALPESSCIERSTKSKSQKIRDFVGGDSQDEPRNQYNNPKKVAIDFGEKLVASRAEDARVSESWFK</sequence>
<dbReference type="AlphaFoldDB" id="A0A0G2JAP3"/>
<evidence type="ECO:0000313" key="2">
    <source>
        <dbReference type="EMBL" id="KKZ66081.1"/>
    </source>
</evidence>
<dbReference type="EMBL" id="LCZI01000530">
    <property type="protein sequence ID" value="KKZ66081.1"/>
    <property type="molecule type" value="Genomic_DNA"/>
</dbReference>
<feature type="compositionally biased region" description="Polar residues" evidence="1">
    <location>
        <begin position="11"/>
        <end position="21"/>
    </location>
</feature>
<reference evidence="3" key="1">
    <citation type="journal article" date="2015" name="PLoS Genet.">
        <title>The dynamic genome and transcriptome of the human fungal pathogen Blastomyces and close relative Emmonsia.</title>
        <authorList>
            <person name="Munoz J.F."/>
            <person name="Gauthier G.M."/>
            <person name="Desjardins C.A."/>
            <person name="Gallo J.E."/>
            <person name="Holder J."/>
            <person name="Sullivan T.D."/>
            <person name="Marty A.J."/>
            <person name="Carmen J.C."/>
            <person name="Chen Z."/>
            <person name="Ding L."/>
            <person name="Gujja S."/>
            <person name="Magrini V."/>
            <person name="Misas E."/>
            <person name="Mitreva M."/>
            <person name="Priest M."/>
            <person name="Saif S."/>
            <person name="Whiston E.A."/>
            <person name="Young S."/>
            <person name="Zeng Q."/>
            <person name="Goldman W.E."/>
            <person name="Mardis E.R."/>
            <person name="Taylor J.W."/>
            <person name="McEwen J.G."/>
            <person name="Clay O.K."/>
            <person name="Klein B.S."/>
            <person name="Cuomo C.A."/>
        </authorList>
    </citation>
    <scope>NUCLEOTIDE SEQUENCE [LARGE SCALE GENOMIC DNA]</scope>
    <source>
        <strain evidence="3">UAMH 3008</strain>
    </source>
</reference>
<proteinExistence type="predicted"/>
<evidence type="ECO:0000256" key="1">
    <source>
        <dbReference type="SAM" id="MobiDB-lite"/>
    </source>
</evidence>